<accession>A0A7I7UF01</accession>
<dbReference type="EMBL" id="AP022599">
    <property type="protein sequence ID" value="BBY79503.1"/>
    <property type="molecule type" value="Genomic_DNA"/>
</dbReference>
<feature type="region of interest" description="Disordered" evidence="1">
    <location>
        <begin position="171"/>
        <end position="204"/>
    </location>
</feature>
<sequence>MHLFIVPTGLGHTDCERVADAALAQPVLAVTSLAFVVVGAMVLWSSIRGRGVLAVLAGLAAVAVGLGSFAYHGPQPSWAQAAHDWPIVVLGAVCVTGLARSRLVERRSVWAAAIGVFALGLIAYPAGRSASPLCRPDSLWQYHGAWHVLAGAAAGLAAWAMITRRPVGAAASPLPRAQAPGPPSSPPRPADPTQAGCREDESRW</sequence>
<feature type="compositionally biased region" description="Pro residues" evidence="1">
    <location>
        <begin position="180"/>
        <end position="190"/>
    </location>
</feature>
<keyword evidence="4" id="KW-1185">Reference proteome</keyword>
<dbReference type="AlphaFoldDB" id="A0A7I7UF01"/>
<feature type="transmembrane region" description="Helical" evidence="2">
    <location>
        <begin position="144"/>
        <end position="162"/>
    </location>
</feature>
<evidence type="ECO:0000313" key="3">
    <source>
        <dbReference type="EMBL" id="BBY79503.1"/>
    </source>
</evidence>
<organism evidence="3 4">
    <name type="scientific">Mycolicibacterium pulveris</name>
    <name type="common">Mycobacterium pulveris</name>
    <dbReference type="NCBI Taxonomy" id="36813"/>
    <lineage>
        <taxon>Bacteria</taxon>
        <taxon>Bacillati</taxon>
        <taxon>Actinomycetota</taxon>
        <taxon>Actinomycetes</taxon>
        <taxon>Mycobacteriales</taxon>
        <taxon>Mycobacteriaceae</taxon>
        <taxon>Mycolicibacterium</taxon>
    </lineage>
</organism>
<gene>
    <name evidence="3" type="ORF">MPUL_06610</name>
</gene>
<evidence type="ECO:0000313" key="4">
    <source>
        <dbReference type="Proteomes" id="UP000467252"/>
    </source>
</evidence>
<evidence type="ECO:0000256" key="1">
    <source>
        <dbReference type="SAM" id="MobiDB-lite"/>
    </source>
</evidence>
<dbReference type="Proteomes" id="UP000467252">
    <property type="component" value="Chromosome"/>
</dbReference>
<feature type="transmembrane region" description="Helical" evidence="2">
    <location>
        <begin position="83"/>
        <end position="101"/>
    </location>
</feature>
<keyword evidence="2" id="KW-0812">Transmembrane</keyword>
<dbReference type="RefSeq" id="WP_235674449.1">
    <property type="nucleotide sequence ID" value="NZ_AP022599.1"/>
</dbReference>
<protein>
    <submittedName>
        <fullName evidence="3">Uncharacterized protein</fullName>
    </submittedName>
</protein>
<keyword evidence="2" id="KW-1133">Transmembrane helix</keyword>
<reference evidence="3 4" key="1">
    <citation type="journal article" date="2019" name="Emerg. Microbes Infect.">
        <title>Comprehensive subspecies identification of 175 nontuberculous mycobacteria species based on 7547 genomic profiles.</title>
        <authorList>
            <person name="Matsumoto Y."/>
            <person name="Kinjo T."/>
            <person name="Motooka D."/>
            <person name="Nabeya D."/>
            <person name="Jung N."/>
            <person name="Uechi K."/>
            <person name="Horii T."/>
            <person name="Iida T."/>
            <person name="Fujita J."/>
            <person name="Nakamura S."/>
        </authorList>
    </citation>
    <scope>NUCLEOTIDE SEQUENCE [LARGE SCALE GENOMIC DNA]</scope>
    <source>
        <strain evidence="3 4">JCM 6370</strain>
    </source>
</reference>
<feature type="transmembrane region" description="Helical" evidence="2">
    <location>
        <begin position="108"/>
        <end position="124"/>
    </location>
</feature>
<name>A0A7I7UF01_MYCPV</name>
<feature type="transmembrane region" description="Helical" evidence="2">
    <location>
        <begin position="23"/>
        <end position="44"/>
    </location>
</feature>
<feature type="transmembrane region" description="Helical" evidence="2">
    <location>
        <begin position="51"/>
        <end position="71"/>
    </location>
</feature>
<proteinExistence type="predicted"/>
<evidence type="ECO:0000256" key="2">
    <source>
        <dbReference type="SAM" id="Phobius"/>
    </source>
</evidence>
<keyword evidence="2" id="KW-0472">Membrane</keyword>